<evidence type="ECO:0000313" key="4">
    <source>
        <dbReference type="EMBL" id="NMI00167.1"/>
    </source>
</evidence>
<dbReference type="InterPro" id="IPR003399">
    <property type="entry name" value="Mce/MlaD"/>
</dbReference>
<accession>A0ABX1SF34</accession>
<dbReference type="InterPro" id="IPR052336">
    <property type="entry name" value="MlaD_Phospholipid_Transporter"/>
</dbReference>
<dbReference type="Pfam" id="PF02470">
    <property type="entry name" value="MlaD"/>
    <property type="match status" value="1"/>
</dbReference>
<feature type="transmembrane region" description="Helical" evidence="2">
    <location>
        <begin position="12"/>
        <end position="34"/>
    </location>
</feature>
<proteinExistence type="predicted"/>
<feature type="region of interest" description="Disordered" evidence="1">
    <location>
        <begin position="393"/>
        <end position="419"/>
    </location>
</feature>
<keyword evidence="2" id="KW-0812">Transmembrane</keyword>
<sequence>MAAHRRRAAARSTVVGVVVLCVFGLSLYVAIFAFKGLPGQPYSYAKAAFDNVGALSPGDDVRINSLRAGQVRSIDLVNGHAVVEVQLNGNRPVYRDARAAIKARSALGQKFLELSPGTAAAGPLGSAVLPISQTAGSNELDDVLNVFDQPTRDAAASALREVGGGLTGHSEDMADAMAAAPDLLHDIGDVSTAAASDQTDLVGLLQSGDRLAGRFSGKERQISQLIDQLDSTLGAVAVDSGVPLASALHAAPGTLAEAARAFDALQAPLADTQSAMTALQPGAAALGEATPDVRGVLREGIAPLRKVPAVAEDARPAVSDLTQTLADARPLAPEAATMLARARTPLEVLAPYSPEIGLWFTYTAQALSYGNEAGHYLRIAPLLAPESASGTALVRDPTVHRDPYPAPGQAQTEKAGGPR</sequence>
<feature type="domain" description="Mce/MlaD" evidence="3">
    <location>
        <begin position="44"/>
        <end position="117"/>
    </location>
</feature>
<comment type="caution">
    <text evidence="4">The sequence shown here is derived from an EMBL/GenBank/DDBJ whole genome shotgun (WGS) entry which is preliminary data.</text>
</comment>
<name>A0ABX1SF34_9PSEU</name>
<dbReference type="RefSeq" id="WP_169383646.1">
    <property type="nucleotide sequence ID" value="NZ_JAAXLA010000050.1"/>
</dbReference>
<dbReference type="EMBL" id="JAAXLA010000050">
    <property type="protein sequence ID" value="NMI00167.1"/>
    <property type="molecule type" value="Genomic_DNA"/>
</dbReference>
<dbReference type="PANTHER" id="PTHR33371:SF4">
    <property type="entry name" value="INTERMEMBRANE PHOSPHOLIPID TRANSPORT SYSTEM BINDING PROTEIN MLAD"/>
    <property type="match status" value="1"/>
</dbReference>
<organism evidence="4 5">
    <name type="scientific">Pseudonocardia acidicola</name>
    <dbReference type="NCBI Taxonomy" id="2724939"/>
    <lineage>
        <taxon>Bacteria</taxon>
        <taxon>Bacillati</taxon>
        <taxon>Actinomycetota</taxon>
        <taxon>Actinomycetes</taxon>
        <taxon>Pseudonocardiales</taxon>
        <taxon>Pseudonocardiaceae</taxon>
        <taxon>Pseudonocardia</taxon>
    </lineage>
</organism>
<keyword evidence="2" id="KW-1133">Transmembrane helix</keyword>
<gene>
    <name evidence="4" type="ORF">HF526_23065</name>
</gene>
<evidence type="ECO:0000259" key="3">
    <source>
        <dbReference type="Pfam" id="PF02470"/>
    </source>
</evidence>
<evidence type="ECO:0000256" key="1">
    <source>
        <dbReference type="SAM" id="MobiDB-lite"/>
    </source>
</evidence>
<evidence type="ECO:0000256" key="2">
    <source>
        <dbReference type="SAM" id="Phobius"/>
    </source>
</evidence>
<protein>
    <submittedName>
        <fullName evidence="4">MCE family protein</fullName>
    </submittedName>
</protein>
<keyword evidence="5" id="KW-1185">Reference proteome</keyword>
<dbReference type="PANTHER" id="PTHR33371">
    <property type="entry name" value="INTERMEMBRANE PHOSPHOLIPID TRANSPORT SYSTEM BINDING PROTEIN MLAD-RELATED"/>
    <property type="match status" value="1"/>
</dbReference>
<evidence type="ECO:0000313" key="5">
    <source>
        <dbReference type="Proteomes" id="UP000820669"/>
    </source>
</evidence>
<reference evidence="4 5" key="1">
    <citation type="submission" date="2020-04" db="EMBL/GenBank/DDBJ databases">
        <authorList>
            <person name="Klaysubun C."/>
            <person name="Duangmal K."/>
            <person name="Lipun K."/>
        </authorList>
    </citation>
    <scope>NUCLEOTIDE SEQUENCE [LARGE SCALE GENOMIC DNA]</scope>
    <source>
        <strain evidence="4 5">K10HN5</strain>
    </source>
</reference>
<dbReference type="Proteomes" id="UP000820669">
    <property type="component" value="Unassembled WGS sequence"/>
</dbReference>
<keyword evidence="2" id="KW-0472">Membrane</keyword>